<keyword evidence="4 8" id="KW-1003">Cell membrane</keyword>
<evidence type="ECO:0000256" key="6">
    <source>
        <dbReference type="ARBA" id="ARBA00022989"/>
    </source>
</evidence>
<dbReference type="PANTHER" id="PTHR46494">
    <property type="entry name" value="CORA FAMILY METAL ION TRANSPORTER (EUROFUNG)"/>
    <property type="match status" value="1"/>
</dbReference>
<evidence type="ECO:0000256" key="5">
    <source>
        <dbReference type="ARBA" id="ARBA00022692"/>
    </source>
</evidence>
<keyword evidence="7 8" id="KW-0472">Membrane</keyword>
<dbReference type="FunFam" id="1.20.58.340:FF:000012">
    <property type="entry name" value="Magnesium transport protein CorA"/>
    <property type="match status" value="1"/>
</dbReference>
<comment type="subcellular location">
    <subcellularLocation>
        <location evidence="1">Cell membrane</location>
        <topology evidence="1">Multi-pass membrane protein</topology>
    </subcellularLocation>
    <subcellularLocation>
        <location evidence="8">Membrane</location>
        <topology evidence="8">Multi-pass membrane protein</topology>
    </subcellularLocation>
</comment>
<comment type="function">
    <text evidence="8">Mediates influx of magnesium ions.</text>
</comment>
<protein>
    <recommendedName>
        <fullName evidence="8">Magnesium transport protein CorA</fullName>
    </recommendedName>
</protein>
<dbReference type="GO" id="GO:0005886">
    <property type="term" value="C:plasma membrane"/>
    <property type="evidence" value="ECO:0007669"/>
    <property type="project" value="UniProtKB-SubCell"/>
</dbReference>
<dbReference type="NCBIfam" id="TIGR00383">
    <property type="entry name" value="corA"/>
    <property type="match status" value="1"/>
</dbReference>
<dbReference type="HOGENOM" id="CLU_007127_0_0_9"/>
<dbReference type="Pfam" id="PF01544">
    <property type="entry name" value="CorA"/>
    <property type="match status" value="1"/>
</dbReference>
<dbReference type="EMBL" id="FOCD01000007">
    <property type="protein sequence ID" value="SEO12347.1"/>
    <property type="molecule type" value="Genomic_DNA"/>
</dbReference>
<evidence type="ECO:0000256" key="8">
    <source>
        <dbReference type="RuleBase" id="RU362010"/>
    </source>
</evidence>
<sequence length="318" mass="37815">MIRSIAITRDKKILKDLPYQELNSPEIIWYWVDFSVPTEAESNKLGEIFHFHPLAIEDCFHFLQRPKLDEYDGYHFLVLHELNHDSFVSDELDIFVSERYIVTFHLEESMAADHVWQRVMQEGPSEHSPSKIVYHLIDKLVDDYFPPLYKMEDRLNEIEDEESHKSPQTVINEVFDIRSDLLRTRRTIAPMRDLIYRLLSIQKFDFVQTQKAYFNDIYDHLLKLTEIVDSNRELTSDMRDSYESINSNRMNAIMMTLTIVSTIFIPLTFIAGVYGMNFANMPELQWKYGYPVAMLLMAIIAVVMLWRFKRKGWFNIFK</sequence>
<dbReference type="GeneID" id="34221952"/>
<gene>
    <name evidence="8" type="primary">corA</name>
    <name evidence="9" type="ORF">GZ22_03535</name>
    <name evidence="10" type="ORF">SAMN04489762_3533</name>
</gene>
<evidence type="ECO:0000256" key="7">
    <source>
        <dbReference type="ARBA" id="ARBA00023136"/>
    </source>
</evidence>
<accession>A0A075LIQ1</accession>
<evidence type="ECO:0000313" key="9">
    <source>
        <dbReference type="EMBL" id="AIF65807.1"/>
    </source>
</evidence>
<dbReference type="InterPro" id="IPR045863">
    <property type="entry name" value="CorA_TM1_TM2"/>
</dbReference>
<proteinExistence type="inferred from homology"/>
<reference evidence="9 11" key="1">
    <citation type="submission" date="2014-07" db="EMBL/GenBank/DDBJ databases">
        <title>Complete genome sequence of a moderately halophilic bacterium Terribacillus aidingensis MP602, isolated from Cryptomeria fortunei in Tianmu mountain in China.</title>
        <authorList>
            <person name="Wang Y."/>
            <person name="Lu P."/>
            <person name="Zhang L."/>
        </authorList>
    </citation>
    <scope>NUCLEOTIDE SEQUENCE [LARGE SCALE GENOMIC DNA]</scope>
    <source>
        <strain evidence="9 11">MP602</strain>
    </source>
</reference>
<dbReference type="InterPro" id="IPR045861">
    <property type="entry name" value="CorA_cytoplasmic_dom"/>
</dbReference>
<dbReference type="Proteomes" id="UP000199735">
    <property type="component" value="Unassembled WGS sequence"/>
</dbReference>
<dbReference type="KEGG" id="tap:GZ22_03535"/>
<keyword evidence="8" id="KW-0460">Magnesium</keyword>
<feature type="transmembrane region" description="Helical" evidence="8">
    <location>
        <begin position="252"/>
        <end position="276"/>
    </location>
</feature>
<feature type="transmembrane region" description="Helical" evidence="8">
    <location>
        <begin position="288"/>
        <end position="308"/>
    </location>
</feature>
<dbReference type="RefSeq" id="WP_038558653.1">
    <property type="nucleotide sequence ID" value="NZ_CP008876.1"/>
</dbReference>
<dbReference type="PANTHER" id="PTHR46494:SF1">
    <property type="entry name" value="CORA FAMILY METAL ION TRANSPORTER (EUROFUNG)"/>
    <property type="match status" value="1"/>
</dbReference>
<evidence type="ECO:0000256" key="1">
    <source>
        <dbReference type="ARBA" id="ARBA00004651"/>
    </source>
</evidence>
<dbReference type="GO" id="GO:0050897">
    <property type="term" value="F:cobalt ion binding"/>
    <property type="evidence" value="ECO:0007669"/>
    <property type="project" value="TreeGrafter"/>
</dbReference>
<dbReference type="OrthoDB" id="9803416at2"/>
<evidence type="ECO:0000256" key="2">
    <source>
        <dbReference type="ARBA" id="ARBA00009765"/>
    </source>
</evidence>
<keyword evidence="8" id="KW-0406">Ion transport</keyword>
<dbReference type="EMBL" id="CP008876">
    <property type="protein sequence ID" value="AIF65807.1"/>
    <property type="molecule type" value="Genomic_DNA"/>
</dbReference>
<dbReference type="Proteomes" id="UP000027980">
    <property type="component" value="Chromosome"/>
</dbReference>
<evidence type="ECO:0000256" key="4">
    <source>
        <dbReference type="ARBA" id="ARBA00022475"/>
    </source>
</evidence>
<evidence type="ECO:0000313" key="11">
    <source>
        <dbReference type="Proteomes" id="UP000027980"/>
    </source>
</evidence>
<evidence type="ECO:0000256" key="3">
    <source>
        <dbReference type="ARBA" id="ARBA00022448"/>
    </source>
</evidence>
<evidence type="ECO:0000313" key="10">
    <source>
        <dbReference type="EMBL" id="SEO12347.1"/>
    </source>
</evidence>
<keyword evidence="5 8" id="KW-0812">Transmembrane</keyword>
<dbReference type="Gene3D" id="3.30.460.20">
    <property type="entry name" value="CorA soluble domain-like"/>
    <property type="match status" value="1"/>
</dbReference>
<dbReference type="InterPro" id="IPR002523">
    <property type="entry name" value="MgTranspt_CorA/ZnTranspt_ZntB"/>
</dbReference>
<reference evidence="10 12" key="2">
    <citation type="submission" date="2016-10" db="EMBL/GenBank/DDBJ databases">
        <authorList>
            <person name="Varghese N."/>
            <person name="Submissions S."/>
        </authorList>
    </citation>
    <scope>NUCLEOTIDE SEQUENCE [LARGE SCALE GENOMIC DNA]</scope>
    <source>
        <strain evidence="10 12">DSM 21619</strain>
    </source>
</reference>
<name>A0A075LIQ1_9BACI</name>
<dbReference type="AlphaFoldDB" id="A0A075LIQ1"/>
<dbReference type="SUPFAM" id="SSF143865">
    <property type="entry name" value="CorA soluble domain-like"/>
    <property type="match status" value="1"/>
</dbReference>
<dbReference type="GO" id="GO:0015095">
    <property type="term" value="F:magnesium ion transmembrane transporter activity"/>
    <property type="evidence" value="ECO:0007669"/>
    <property type="project" value="UniProtKB-UniRule"/>
</dbReference>
<evidence type="ECO:0000313" key="12">
    <source>
        <dbReference type="Proteomes" id="UP000199735"/>
    </source>
</evidence>
<dbReference type="CDD" id="cd12831">
    <property type="entry name" value="TmCorA-like_u2"/>
    <property type="match status" value="1"/>
</dbReference>
<dbReference type="InterPro" id="IPR004488">
    <property type="entry name" value="Mg/Co-transport_prot_CorA"/>
</dbReference>
<keyword evidence="6 8" id="KW-1133">Transmembrane helix</keyword>
<dbReference type="GO" id="GO:0015087">
    <property type="term" value="F:cobalt ion transmembrane transporter activity"/>
    <property type="evidence" value="ECO:0007669"/>
    <property type="project" value="UniProtKB-UniRule"/>
</dbReference>
<accession>A0AAX2EK31</accession>
<comment type="similarity">
    <text evidence="2 8">Belongs to the CorA metal ion transporter (MIT) (TC 1.A.35) family.</text>
</comment>
<dbReference type="Gene3D" id="1.20.58.340">
    <property type="entry name" value="Magnesium transport protein CorA, transmembrane region"/>
    <property type="match status" value="2"/>
</dbReference>
<organism evidence="9 11">
    <name type="scientific">Terribacillus saccharophilus</name>
    <dbReference type="NCBI Taxonomy" id="361277"/>
    <lineage>
        <taxon>Bacteria</taxon>
        <taxon>Bacillati</taxon>
        <taxon>Bacillota</taxon>
        <taxon>Bacilli</taxon>
        <taxon>Bacillales</taxon>
        <taxon>Bacillaceae</taxon>
        <taxon>Terribacillus</taxon>
    </lineage>
</organism>
<dbReference type="GO" id="GO:0000287">
    <property type="term" value="F:magnesium ion binding"/>
    <property type="evidence" value="ECO:0007669"/>
    <property type="project" value="TreeGrafter"/>
</dbReference>
<dbReference type="SUPFAM" id="SSF144083">
    <property type="entry name" value="Magnesium transport protein CorA, transmembrane region"/>
    <property type="match status" value="1"/>
</dbReference>
<keyword evidence="3 8" id="KW-0813">Transport</keyword>